<dbReference type="Proteomes" id="UP000324800">
    <property type="component" value="Unassembled WGS sequence"/>
</dbReference>
<evidence type="ECO:0000313" key="2">
    <source>
        <dbReference type="Proteomes" id="UP000324800"/>
    </source>
</evidence>
<sequence>MGVVQALAPALLKNKDKNIQNLTLQTYSYIIKSGIQGLKDRELHPYRQTLTKNGIVSKLIQILKDRNKDKSDNSEIIESLACLFKSLLLPSEIKNDVINELKLKDKYDFLALLAECQDNHDAIMANDLEYQLFQFENKQKTIPSLRLTLQLLRFGEESKKRKIALAVKWDMEILTDNKYLDKREGKLYSTDVEKEQIKAKAQEGLAMIKAIIGDDEKTNEFETEKKKCFIQ</sequence>
<comment type="caution">
    <text evidence="1">The sequence shown here is derived from an EMBL/GenBank/DDBJ whole genome shotgun (WGS) entry which is preliminary data.</text>
</comment>
<evidence type="ECO:0000313" key="1">
    <source>
        <dbReference type="EMBL" id="KAA6392762.1"/>
    </source>
</evidence>
<protein>
    <submittedName>
        <fullName evidence="1">Uncharacterized protein</fullName>
    </submittedName>
</protein>
<dbReference type="AlphaFoldDB" id="A0A5J4WE18"/>
<name>A0A5J4WE18_9EUKA</name>
<dbReference type="EMBL" id="SNRW01002438">
    <property type="protein sequence ID" value="KAA6392762.1"/>
    <property type="molecule type" value="Genomic_DNA"/>
</dbReference>
<gene>
    <name evidence="1" type="ORF">EZS28_011709</name>
</gene>
<reference evidence="1 2" key="1">
    <citation type="submission" date="2019-03" db="EMBL/GenBank/DDBJ databases">
        <title>Single cell metagenomics reveals metabolic interactions within the superorganism composed of flagellate Streblomastix strix and complex community of Bacteroidetes bacteria on its surface.</title>
        <authorList>
            <person name="Treitli S.C."/>
            <person name="Kolisko M."/>
            <person name="Husnik F."/>
            <person name="Keeling P."/>
            <person name="Hampl V."/>
        </authorList>
    </citation>
    <scope>NUCLEOTIDE SEQUENCE [LARGE SCALE GENOMIC DNA]</scope>
    <source>
        <strain evidence="1">ST1C</strain>
    </source>
</reference>
<organism evidence="1 2">
    <name type="scientific">Streblomastix strix</name>
    <dbReference type="NCBI Taxonomy" id="222440"/>
    <lineage>
        <taxon>Eukaryota</taxon>
        <taxon>Metamonada</taxon>
        <taxon>Preaxostyla</taxon>
        <taxon>Oxymonadida</taxon>
        <taxon>Streblomastigidae</taxon>
        <taxon>Streblomastix</taxon>
    </lineage>
</organism>
<proteinExistence type="predicted"/>
<accession>A0A5J4WE18</accession>